<dbReference type="AlphaFoldDB" id="A0A1B1S839"/>
<evidence type="ECO:0000313" key="3">
    <source>
        <dbReference type="Proteomes" id="UP000186351"/>
    </source>
</evidence>
<dbReference type="InterPro" id="IPR025079">
    <property type="entry name" value="DUF3943"/>
</dbReference>
<keyword evidence="3" id="KW-1185">Reference proteome</keyword>
<dbReference type="Pfam" id="PF13084">
    <property type="entry name" value="DUF3943"/>
    <property type="match status" value="1"/>
</dbReference>
<accession>A0A1Z2XDN2</accession>
<reference evidence="3" key="1">
    <citation type="submission" date="2016-04" db="EMBL/GenBank/DDBJ databases">
        <title>Complete Genome Sequences of Twelve Strains of a Stable Defined Moderately Diverse Mouse Microbiota 2 (sDMDMm2).</title>
        <authorList>
            <person name="Uchimura Y."/>
            <person name="Wyss M."/>
            <person name="Brugiroux S."/>
            <person name="Limenitakis J.P."/>
            <person name="Stecher B."/>
            <person name="McCoy K.D."/>
            <person name="Macpherson A.J."/>
        </authorList>
    </citation>
    <scope>NUCLEOTIDE SEQUENCE [LARGE SCALE GENOMIC DNA]</scope>
    <source>
        <strain evidence="3">YL27</strain>
    </source>
</reference>
<dbReference type="STRING" id="1796646.A4V02_03930"/>
<organism evidence="2 3">
    <name type="scientific">Muribaculum intestinale</name>
    <dbReference type="NCBI Taxonomy" id="1796646"/>
    <lineage>
        <taxon>Bacteria</taxon>
        <taxon>Pseudomonadati</taxon>
        <taxon>Bacteroidota</taxon>
        <taxon>Bacteroidia</taxon>
        <taxon>Bacteroidales</taxon>
        <taxon>Muribaculaceae</taxon>
        <taxon>Muribaculum</taxon>
    </lineage>
</organism>
<protein>
    <recommendedName>
        <fullName evidence="1">DUF3943 domain-containing protein</fullName>
    </recommendedName>
</protein>
<accession>A0A1B1S839</accession>
<gene>
    <name evidence="2" type="ORF">A4V02_03930</name>
</gene>
<dbReference type="Proteomes" id="UP000186351">
    <property type="component" value="Chromosome"/>
</dbReference>
<sequence>MNNMKRLLLLVIISVYAAILPAYSQIDTDTLEKADTLSVISSGKLRFQDSHTVSEVVPPDSIDVARYRKKHFWRAAGETVGFNIGLWAFDRYVLDGHYAYISWSTIKENFRHGFEWDDDHLHTNMFDHPYNGSIFFNAGRSNGYNFWQSELFAIGGSAMWEMFMECEYPSTNDIIATPVGGAAIGEVLYRASDLIIDDRASGGERFGRELAAFVVNPMRGLTRIFSGDAWKKRNTPGRNFGIPPISVELSLGGRLLTLWDNDEGTKAGVAAEVNIEYGDKFAETTKAPYDYFTFLLEVQGIKSQPLLSRAEIVGRLLSKEIVDKKDLNLNVGLYQHFDFFDSDTIREERNSSKLFPCAVPYKLGAPASVGGGVMFRYKPLPIMRIDGFLHLNGIALAGILTDFYRDYHRNYNWGSGFSIKAGANLNLWNDRLSLRLANQFYKIYTWNGYDSDFDWSTTPEGKPVNVQGDSSNSSFNHFEASFSYDIWKRLYFTAGFDMYIRNTNYDGLTIRDGGTSTISPHIESKQLGFHLMLTYKF</sequence>
<dbReference type="EMBL" id="CP015402">
    <property type="protein sequence ID" value="ANU62949.1"/>
    <property type="molecule type" value="Genomic_DNA"/>
</dbReference>
<evidence type="ECO:0000313" key="2">
    <source>
        <dbReference type="EMBL" id="ANU62949.1"/>
    </source>
</evidence>
<feature type="domain" description="DUF3943" evidence="1">
    <location>
        <begin position="113"/>
        <end position="218"/>
    </location>
</feature>
<dbReference type="OrthoDB" id="9808630at2"/>
<proteinExistence type="predicted"/>
<evidence type="ECO:0000259" key="1">
    <source>
        <dbReference type="Pfam" id="PF13084"/>
    </source>
</evidence>
<dbReference type="KEGG" id="pary:A4V02_03930"/>
<name>A0A1B1S839_9BACT</name>